<accession>A0AAP3WH84</accession>
<dbReference type="GO" id="GO:0042910">
    <property type="term" value="F:xenobiotic transmembrane transporter activity"/>
    <property type="evidence" value="ECO:0007669"/>
    <property type="project" value="InterPro"/>
</dbReference>
<keyword evidence="8 10" id="KW-0472">Membrane</keyword>
<keyword evidence="4" id="KW-1003">Cell membrane</keyword>
<feature type="transmembrane region" description="Helical" evidence="10">
    <location>
        <begin position="157"/>
        <end position="177"/>
    </location>
</feature>
<keyword evidence="3" id="KW-0050">Antiport</keyword>
<evidence type="ECO:0000313" key="12">
    <source>
        <dbReference type="Proteomes" id="UP001217776"/>
    </source>
</evidence>
<keyword evidence="2" id="KW-0813">Transport</keyword>
<feature type="transmembrane region" description="Helical" evidence="10">
    <location>
        <begin position="183"/>
        <end position="207"/>
    </location>
</feature>
<dbReference type="PIRSF" id="PIRSF006603">
    <property type="entry name" value="DinF"/>
    <property type="match status" value="1"/>
</dbReference>
<organism evidence="11 12">
    <name type="scientific">Bacteroides thetaiotaomicron</name>
    <dbReference type="NCBI Taxonomy" id="818"/>
    <lineage>
        <taxon>Bacteria</taxon>
        <taxon>Pseudomonadati</taxon>
        <taxon>Bacteroidota</taxon>
        <taxon>Bacteroidia</taxon>
        <taxon>Bacteroidales</taxon>
        <taxon>Bacteroidaceae</taxon>
        <taxon>Bacteroides</taxon>
    </lineage>
</organism>
<feature type="transmembrane region" description="Helical" evidence="10">
    <location>
        <begin position="233"/>
        <end position="254"/>
    </location>
</feature>
<dbReference type="Proteomes" id="UP001217776">
    <property type="component" value="Unassembled WGS sequence"/>
</dbReference>
<name>A0AAP3WH84_BACT4</name>
<evidence type="ECO:0000256" key="4">
    <source>
        <dbReference type="ARBA" id="ARBA00022475"/>
    </source>
</evidence>
<feature type="transmembrane region" description="Helical" evidence="10">
    <location>
        <begin position="42"/>
        <end position="64"/>
    </location>
</feature>
<evidence type="ECO:0000256" key="9">
    <source>
        <dbReference type="ARBA" id="ARBA00031636"/>
    </source>
</evidence>
<evidence type="ECO:0000256" key="3">
    <source>
        <dbReference type="ARBA" id="ARBA00022449"/>
    </source>
</evidence>
<gene>
    <name evidence="11" type="ORF">PO127_20435</name>
</gene>
<feature type="transmembrane region" description="Helical" evidence="10">
    <location>
        <begin position="350"/>
        <end position="372"/>
    </location>
</feature>
<evidence type="ECO:0000256" key="10">
    <source>
        <dbReference type="SAM" id="Phobius"/>
    </source>
</evidence>
<feature type="transmembrane region" description="Helical" evidence="10">
    <location>
        <begin position="274"/>
        <end position="294"/>
    </location>
</feature>
<evidence type="ECO:0000256" key="1">
    <source>
        <dbReference type="ARBA" id="ARBA00004651"/>
    </source>
</evidence>
<keyword evidence="6 10" id="KW-1133">Transmembrane helix</keyword>
<sequence length="447" mass="50571">MNYNSYKNIGITTTPILLSLVSQNLLNVVDTIFVGHIGELELGVAVIASMFYLCVYTVGLGYSIGVQTLIAKSNGKNNDTLINTIFYNGIILSIICSLTFYMITILLGEITIDVFIKSPAIKQLALSYIDYRIIGILFTFPALIFRAMYIAINRNNVIMHNAIITTICNIFLNYILIYGNWGFPALGFLGVAVASVISELIGLLHYFQYTNKNYILFSTYRLTRMNTQICKRILSISSGTMLQNFLNMCTWFYFFIAIEHLDERSLSISNIVRSLSTLLFIPITAFAYTVSSYISNLSGSRNYQLILPVASKICIFCLAIVVPSVLIIFIQPSLIISIYTQNIELINETIPSLLIYSLCSIIAVPASVMLNITIGLGHTKIASLIQLITSFFYVGYIYYFIFYLKIDVSLAWLCEYIYWLCILICSIIYFNCYIKKKYFPLSHNTII</sequence>
<keyword evidence="7" id="KW-0406">Ion transport</keyword>
<comment type="caution">
    <text evidence="11">The sequence shown here is derived from an EMBL/GenBank/DDBJ whole genome shotgun (WGS) entry which is preliminary data.</text>
</comment>
<dbReference type="PANTHER" id="PTHR43298">
    <property type="entry name" value="MULTIDRUG RESISTANCE PROTEIN NORM-RELATED"/>
    <property type="match status" value="1"/>
</dbReference>
<reference evidence="11" key="1">
    <citation type="submission" date="2022-10" db="EMBL/GenBank/DDBJ databases">
        <title>Human gut microbiome strain richness.</title>
        <authorList>
            <person name="Chen-Liaw A."/>
        </authorList>
    </citation>
    <scope>NUCLEOTIDE SEQUENCE</scope>
    <source>
        <strain evidence="11">1001283st1_A3_1001283B150304_161114</strain>
    </source>
</reference>
<dbReference type="GO" id="GO:0015297">
    <property type="term" value="F:antiporter activity"/>
    <property type="evidence" value="ECO:0007669"/>
    <property type="project" value="UniProtKB-KW"/>
</dbReference>
<dbReference type="GO" id="GO:0005886">
    <property type="term" value="C:plasma membrane"/>
    <property type="evidence" value="ECO:0007669"/>
    <property type="project" value="UniProtKB-SubCell"/>
</dbReference>
<dbReference type="InterPro" id="IPR050222">
    <property type="entry name" value="MATE_MdtK"/>
</dbReference>
<dbReference type="Pfam" id="PF01554">
    <property type="entry name" value="MatE"/>
    <property type="match status" value="2"/>
</dbReference>
<evidence type="ECO:0000256" key="7">
    <source>
        <dbReference type="ARBA" id="ARBA00023065"/>
    </source>
</evidence>
<dbReference type="RefSeq" id="WP_195601272.1">
    <property type="nucleotide sequence ID" value="NZ_JADNKL010000039.1"/>
</dbReference>
<feature type="transmembrane region" description="Helical" evidence="10">
    <location>
        <begin position="128"/>
        <end position="145"/>
    </location>
</feature>
<evidence type="ECO:0000256" key="5">
    <source>
        <dbReference type="ARBA" id="ARBA00022692"/>
    </source>
</evidence>
<evidence type="ECO:0000313" key="11">
    <source>
        <dbReference type="EMBL" id="MDC2238114.1"/>
    </source>
</evidence>
<keyword evidence="5 10" id="KW-0812">Transmembrane</keyword>
<feature type="transmembrane region" description="Helical" evidence="10">
    <location>
        <begin position="85"/>
        <end position="108"/>
    </location>
</feature>
<feature type="transmembrane region" description="Helical" evidence="10">
    <location>
        <begin position="416"/>
        <end position="434"/>
    </location>
</feature>
<dbReference type="AlphaFoldDB" id="A0AAP3WH84"/>
<evidence type="ECO:0000256" key="2">
    <source>
        <dbReference type="ARBA" id="ARBA00022448"/>
    </source>
</evidence>
<dbReference type="NCBIfam" id="TIGR00797">
    <property type="entry name" value="matE"/>
    <property type="match status" value="1"/>
</dbReference>
<dbReference type="InterPro" id="IPR048279">
    <property type="entry name" value="MdtK-like"/>
</dbReference>
<dbReference type="InterPro" id="IPR002528">
    <property type="entry name" value="MATE_fam"/>
</dbReference>
<dbReference type="CDD" id="cd13133">
    <property type="entry name" value="MATE_like_7"/>
    <property type="match status" value="1"/>
</dbReference>
<evidence type="ECO:0000256" key="8">
    <source>
        <dbReference type="ARBA" id="ARBA00023136"/>
    </source>
</evidence>
<feature type="transmembrane region" description="Helical" evidence="10">
    <location>
        <begin position="306"/>
        <end position="330"/>
    </location>
</feature>
<feature type="transmembrane region" description="Helical" evidence="10">
    <location>
        <begin position="384"/>
        <end position="404"/>
    </location>
</feature>
<dbReference type="EMBL" id="JAQNVG010000042">
    <property type="protein sequence ID" value="MDC2238114.1"/>
    <property type="molecule type" value="Genomic_DNA"/>
</dbReference>
<dbReference type="PANTHER" id="PTHR43298:SF2">
    <property type="entry name" value="FMN_FAD EXPORTER YEEO-RELATED"/>
    <property type="match status" value="1"/>
</dbReference>
<dbReference type="GO" id="GO:0006811">
    <property type="term" value="P:monoatomic ion transport"/>
    <property type="evidence" value="ECO:0007669"/>
    <property type="project" value="UniProtKB-KW"/>
</dbReference>
<comment type="subcellular location">
    <subcellularLocation>
        <location evidence="1">Cell membrane</location>
        <topology evidence="1">Multi-pass membrane protein</topology>
    </subcellularLocation>
</comment>
<proteinExistence type="predicted"/>
<protein>
    <recommendedName>
        <fullName evidence="9">Multidrug-efflux transporter</fullName>
    </recommendedName>
</protein>
<evidence type="ECO:0000256" key="6">
    <source>
        <dbReference type="ARBA" id="ARBA00022989"/>
    </source>
</evidence>